<protein>
    <submittedName>
        <fullName evidence="1">Uncharacterized protein</fullName>
    </submittedName>
</protein>
<accession>A0ABQ0CJC5</accession>
<evidence type="ECO:0000313" key="2">
    <source>
        <dbReference type="Proteomes" id="UP001562357"/>
    </source>
</evidence>
<evidence type="ECO:0000313" key="1">
    <source>
        <dbReference type="EMBL" id="GAB0133372.1"/>
    </source>
</evidence>
<name>A0ABQ0CJC5_9HYPO</name>
<organism evidence="1 2">
    <name type="scientific">Epichloe bromicola</name>
    <dbReference type="NCBI Taxonomy" id="79588"/>
    <lineage>
        <taxon>Eukaryota</taxon>
        <taxon>Fungi</taxon>
        <taxon>Dikarya</taxon>
        <taxon>Ascomycota</taxon>
        <taxon>Pezizomycotina</taxon>
        <taxon>Sordariomycetes</taxon>
        <taxon>Hypocreomycetidae</taxon>
        <taxon>Hypocreales</taxon>
        <taxon>Clavicipitaceae</taxon>
        <taxon>Epichloe</taxon>
    </lineage>
</organism>
<comment type="caution">
    <text evidence="1">The sequence shown here is derived from an EMBL/GenBank/DDBJ whole genome shotgun (WGS) entry which is preliminary data.</text>
</comment>
<dbReference type="EMBL" id="BAAFGZ010000042">
    <property type="protein sequence ID" value="GAB0133372.1"/>
    <property type="molecule type" value="Genomic_DNA"/>
</dbReference>
<gene>
    <name evidence="1" type="primary">g1783</name>
    <name evidence="1" type="ORF">EsDP_00001783</name>
</gene>
<proteinExistence type="predicted"/>
<dbReference type="Proteomes" id="UP001562357">
    <property type="component" value="Unassembled WGS sequence"/>
</dbReference>
<keyword evidence="2" id="KW-1185">Reference proteome</keyword>
<reference evidence="2" key="1">
    <citation type="submission" date="2024-06" db="EMBL/GenBank/DDBJ databases">
        <title>Draft Genome Sequences of Epichloe bromicola Strains Isolated from Elymus ciliaris.</title>
        <authorList>
            <consortium name="Epichloe bromicola genome sequencing consortium"/>
            <person name="Miura A."/>
            <person name="Imano S."/>
            <person name="Ashida A."/>
            <person name="Sato I."/>
            <person name="Chiba S."/>
            <person name="Tanaka A."/>
            <person name="Camagna M."/>
            <person name="Takemoto D."/>
        </authorList>
    </citation>
    <scope>NUCLEOTIDE SEQUENCE [LARGE SCALE GENOMIC DNA]</scope>
    <source>
        <strain evidence="2">DP</strain>
    </source>
</reference>
<sequence>MPPTIQLLDDEAVTFEEAKGLDLNVIQHHGQVALLKKLYGRLWTNRETIATIIKQQLGLENEALCHVALPRLWIRGGFNVCIPVEVKSRPFNKTVIMRCPMPFKLAESSYPGAVDEKLRAEVGAYAWLQENCPDIRIPQLYGFSISDHHVWIPYLFFPSTTNLVAVYP</sequence>